<comment type="caution">
    <text evidence="1">The sequence shown here is derived from an EMBL/GenBank/DDBJ whole genome shotgun (WGS) entry which is preliminary data.</text>
</comment>
<dbReference type="PANTHER" id="PTHR33592">
    <property type="entry name" value="TRANSMEMBRANE PROTEIN"/>
    <property type="match status" value="1"/>
</dbReference>
<protein>
    <submittedName>
        <fullName evidence="1">Uncharacterized protein</fullName>
    </submittedName>
</protein>
<reference evidence="1" key="1">
    <citation type="submission" date="2020-07" db="EMBL/GenBank/DDBJ databases">
        <title>Ethylene signaling mediates host invasion by parasitic plants.</title>
        <authorList>
            <person name="Yoshida S."/>
        </authorList>
    </citation>
    <scope>NUCLEOTIDE SEQUENCE</scope>
    <source>
        <strain evidence="1">Okayama</strain>
    </source>
</reference>
<dbReference type="PANTHER" id="PTHR33592:SF10">
    <property type="entry name" value="TRANSMEMBRANE PROTEIN"/>
    <property type="match status" value="1"/>
</dbReference>
<proteinExistence type="predicted"/>
<dbReference type="OrthoDB" id="976687at2759"/>
<sequence>MFLNGANAGRSRHMEQWLRKQAPILVESLPRGPVPPSSASSCTYIPGQGGAPCPLSEKHLATNGTAH</sequence>
<dbReference type="Proteomes" id="UP000653305">
    <property type="component" value="Unassembled WGS sequence"/>
</dbReference>
<keyword evidence="2" id="KW-1185">Reference proteome</keyword>
<organism evidence="1 2">
    <name type="scientific">Phtheirospermum japonicum</name>
    <dbReference type="NCBI Taxonomy" id="374723"/>
    <lineage>
        <taxon>Eukaryota</taxon>
        <taxon>Viridiplantae</taxon>
        <taxon>Streptophyta</taxon>
        <taxon>Embryophyta</taxon>
        <taxon>Tracheophyta</taxon>
        <taxon>Spermatophyta</taxon>
        <taxon>Magnoliopsida</taxon>
        <taxon>eudicotyledons</taxon>
        <taxon>Gunneridae</taxon>
        <taxon>Pentapetalae</taxon>
        <taxon>asterids</taxon>
        <taxon>lamiids</taxon>
        <taxon>Lamiales</taxon>
        <taxon>Orobanchaceae</taxon>
        <taxon>Orobanchaceae incertae sedis</taxon>
        <taxon>Phtheirospermum</taxon>
    </lineage>
</organism>
<dbReference type="AlphaFoldDB" id="A0A830CAQ3"/>
<dbReference type="EMBL" id="BMAC01000335">
    <property type="protein sequence ID" value="GFP94118.1"/>
    <property type="molecule type" value="Genomic_DNA"/>
</dbReference>
<name>A0A830CAQ3_9LAMI</name>
<accession>A0A830CAQ3</accession>
<evidence type="ECO:0000313" key="1">
    <source>
        <dbReference type="EMBL" id="GFP94118.1"/>
    </source>
</evidence>
<gene>
    <name evidence="1" type="ORF">PHJA_001556200</name>
</gene>
<evidence type="ECO:0000313" key="2">
    <source>
        <dbReference type="Proteomes" id="UP000653305"/>
    </source>
</evidence>